<accession>I3SL78</accession>
<dbReference type="AlphaFoldDB" id="I3SL78"/>
<evidence type="ECO:0000313" key="1">
    <source>
        <dbReference type="EMBL" id="AFK41020.1"/>
    </source>
</evidence>
<name>I3SL78_MEDTR</name>
<dbReference type="EMBL" id="BT141226">
    <property type="protein sequence ID" value="AFK41020.1"/>
    <property type="molecule type" value="mRNA"/>
</dbReference>
<sequence length="35" mass="3681">MVHGSLGEDWKRGANAVALMVLVTGLNLCRTPTVA</sequence>
<organism evidence="1">
    <name type="scientific">Medicago truncatula</name>
    <name type="common">Barrel medic</name>
    <name type="synonym">Medicago tribuloides</name>
    <dbReference type="NCBI Taxonomy" id="3880"/>
    <lineage>
        <taxon>Eukaryota</taxon>
        <taxon>Viridiplantae</taxon>
        <taxon>Streptophyta</taxon>
        <taxon>Embryophyta</taxon>
        <taxon>Tracheophyta</taxon>
        <taxon>Spermatophyta</taxon>
        <taxon>Magnoliopsida</taxon>
        <taxon>eudicotyledons</taxon>
        <taxon>Gunneridae</taxon>
        <taxon>Pentapetalae</taxon>
        <taxon>rosids</taxon>
        <taxon>fabids</taxon>
        <taxon>Fabales</taxon>
        <taxon>Fabaceae</taxon>
        <taxon>Papilionoideae</taxon>
        <taxon>50 kb inversion clade</taxon>
        <taxon>NPAAA clade</taxon>
        <taxon>Hologalegina</taxon>
        <taxon>IRL clade</taxon>
        <taxon>Trifolieae</taxon>
        <taxon>Medicago</taxon>
    </lineage>
</organism>
<reference evidence="1" key="1">
    <citation type="submission" date="2012-05" db="EMBL/GenBank/DDBJ databases">
        <authorList>
            <person name="Krishnakumar V."/>
            <person name="Cheung F."/>
            <person name="Xiao Y."/>
            <person name="Chan A."/>
            <person name="Moskal W.A."/>
            <person name="Town C.D."/>
        </authorList>
    </citation>
    <scope>NUCLEOTIDE SEQUENCE</scope>
</reference>
<protein>
    <submittedName>
        <fullName evidence="1">Uncharacterized protein</fullName>
    </submittedName>
</protein>
<proteinExistence type="evidence at transcript level"/>